<dbReference type="Gene3D" id="3.30.750.24">
    <property type="entry name" value="STAS domain"/>
    <property type="match status" value="1"/>
</dbReference>
<sequence length="1461" mass="159800">MGQLTVQQLIRWLEGLDVDLSPAIPPVRARQRLWEEIEQSKPPALEQVTDPLHLEHWPLSATLRWLEYFGALDESLAKKDKLIAMLLEQGEDLSPPNFEASEEDNFLTEVSRHVGMVKQAASSIIANLSEQLAQVDAVERPKHRWFANGKALSNFSPEEFQATKELDIPMVHMKAGDRVDVTLNEAGGWAWVVLEDEVTSGWAPYATDTILVLAVWLCCTRPVWTECMPLNEDTGKIDGVRVTANIIAGCIIGIRQTLTGIVSATLVFTGSSFPEVTHMFSFGICMMWYSTMAGSAFYAIFGRLQYNTSATQEVCAILYGAMAQNAAETLRKAGQPERIPATVLALIMAGTSLTGLCSVLLGKLGVGKVMLRFPSPVTSGFLGTIGFFLVRTALQISSGVQFQYFYPVSFVDFFALRSMAPVCCLLSMVVLIRNGPALIAKKYGQNKAVMKLSGLGCQLLPLALFYMVIFCCRIPMEVLSETGWTFPAQAGRSFWGLWTTYSISDADPDVLLSNVSSMFMLVIMSVLCTMTGVLGITGKFASGPDGDPSPMEVVDFDAELTTVGFGSLLTGLTHGVVTFHRLGSSIQLRMDGGTHRLAVLTSSAFVGIFFFTNVPLGHFIPKFFLGGLFMGSGASFLESAFLSFRSLPPLWVLGYRLPSLQYWVTVACILVAALSSPFQGIGAGLALSLVIFLYDSTQSSPVDSMSTGDRTMSRTRRPFWELESLGAEGQRILLLYLQGQLFFGSGQTLAASLVETIEGARRPLPPEFCILSFGKVSSIDASAAEQLKTSVKRVATLGCKVLFCRMNSQVFEALSVSGVVKSPDSDLRELLGLSDPSEDGSWQDSPSPPPELNAEMEANSPTGKGDMNCWAKMQPFRPLGQADYDAFDDVTDALDYTGDQVLERYLYTRQQLDTFMLEYRTACSTGSRLGHAAFEAMNLLPAGFLGRLQSFCLVERSLTSGSRLPGSDALFLILQGAVAMVELPEEGKDGRNSQVSVKGFQGRRGTRLMRRYPPGSCVGIHEFLLTGCKRLTRATTRWVVSSKFGYSTEVWCLDREAWKSMTEDLRQILSDWCLRQLAEALSSAVTEVANALQDYGQDSEEAEGMSLRCVKGEELEVILRHYSGWTLCRKPIPGEGDLTPKQPAEEGWMPDNCLSDHPRNMATKQQHLILSGLQRLAAELSQVEASLYRIQTEGAEEEDSLQTLHAKVCELVEEYRNIAAILQANPQLLGQEESQAVSEEDRKAQEPTNANGLPAWVRVEGRCYYVSKTQKKLMSVTIKRVCDVRQQILVTFDSDRNARKVVEFAAFADVASCPLQPKEKSKTRKSRVKKPHDELAEDLRDVIQDLGPPGEISAAASSDSESDSYTSSDYTSSTALGSDRGDAATGPEFHEGSGSSTSPCFGPEQAEARELVEPRAEGCIRKARLSATATCTAAGAKVLVACFCAAAWDVRCPQLAALLQS</sequence>
<evidence type="ECO:0000313" key="12">
    <source>
        <dbReference type="Proteomes" id="UP000604046"/>
    </source>
</evidence>
<dbReference type="InterPro" id="IPR002645">
    <property type="entry name" value="STAS_dom"/>
</dbReference>
<evidence type="ECO:0000256" key="3">
    <source>
        <dbReference type="ARBA" id="ARBA00022692"/>
    </source>
</evidence>
<evidence type="ECO:0000313" key="11">
    <source>
        <dbReference type="EMBL" id="CAE7527070.1"/>
    </source>
</evidence>
<comment type="caution">
    <text evidence="11">The sequence shown here is derived from an EMBL/GenBank/DDBJ whole genome shotgun (WGS) entry which is preliminary data.</text>
</comment>
<feature type="compositionally biased region" description="Low complexity" evidence="7">
    <location>
        <begin position="1353"/>
        <end position="1375"/>
    </location>
</feature>
<dbReference type="SUPFAM" id="SSF52091">
    <property type="entry name" value="SpoIIaa-like"/>
    <property type="match status" value="1"/>
</dbReference>
<feature type="transmembrane region" description="Helical" evidence="8">
    <location>
        <begin position="246"/>
        <end position="268"/>
    </location>
</feature>
<evidence type="ECO:0000256" key="5">
    <source>
        <dbReference type="ARBA" id="ARBA00023136"/>
    </source>
</evidence>
<dbReference type="PROSITE" id="PS50801">
    <property type="entry name" value="STAS"/>
    <property type="match status" value="1"/>
</dbReference>
<keyword evidence="2 6" id="KW-0728">SH3 domain</keyword>
<dbReference type="InterPro" id="IPR001452">
    <property type="entry name" value="SH3_domain"/>
</dbReference>
<feature type="region of interest" description="Disordered" evidence="7">
    <location>
        <begin position="828"/>
        <end position="860"/>
    </location>
</feature>
<accession>A0A812THL3</accession>
<feature type="transmembrane region" description="Helical" evidence="8">
    <location>
        <begin position="414"/>
        <end position="432"/>
    </location>
</feature>
<dbReference type="Pfam" id="PF00916">
    <property type="entry name" value="Sulfate_transp"/>
    <property type="match status" value="1"/>
</dbReference>
<dbReference type="CDD" id="cd07042">
    <property type="entry name" value="STAS_SulP_like_sulfate_transporter"/>
    <property type="match status" value="1"/>
</dbReference>
<evidence type="ECO:0000259" key="10">
    <source>
        <dbReference type="PROSITE" id="PS50801"/>
    </source>
</evidence>
<feature type="transmembrane region" description="Helical" evidence="8">
    <location>
        <begin position="373"/>
        <end position="394"/>
    </location>
</feature>
<dbReference type="OrthoDB" id="409725at2759"/>
<evidence type="ECO:0000256" key="1">
    <source>
        <dbReference type="ARBA" id="ARBA00004141"/>
    </source>
</evidence>
<organism evidence="11 12">
    <name type="scientific">Symbiodinium natans</name>
    <dbReference type="NCBI Taxonomy" id="878477"/>
    <lineage>
        <taxon>Eukaryota</taxon>
        <taxon>Sar</taxon>
        <taxon>Alveolata</taxon>
        <taxon>Dinophyceae</taxon>
        <taxon>Suessiales</taxon>
        <taxon>Symbiodiniaceae</taxon>
        <taxon>Symbiodinium</taxon>
    </lineage>
</organism>
<dbReference type="Pfam" id="PF01740">
    <property type="entry name" value="STAS"/>
    <property type="match status" value="1"/>
</dbReference>
<dbReference type="InterPro" id="IPR036513">
    <property type="entry name" value="STAS_dom_sf"/>
</dbReference>
<protein>
    <submittedName>
        <fullName evidence="11">Uncharacterized protein</fullName>
    </submittedName>
</protein>
<dbReference type="PANTHER" id="PTHR43310">
    <property type="entry name" value="SULFATE TRANSPORTER YBAR-RELATED"/>
    <property type="match status" value="1"/>
</dbReference>
<keyword evidence="3 8" id="KW-0812">Transmembrane</keyword>
<dbReference type="Proteomes" id="UP000604046">
    <property type="component" value="Unassembled WGS sequence"/>
</dbReference>
<gene>
    <name evidence="11" type="ORF">SNAT2548_LOCUS29510</name>
</gene>
<evidence type="ECO:0000256" key="7">
    <source>
        <dbReference type="SAM" id="MobiDB-lite"/>
    </source>
</evidence>
<feature type="domain" description="SH3" evidence="9">
    <location>
        <begin position="1084"/>
        <end position="1159"/>
    </location>
</feature>
<feature type="region of interest" description="Disordered" evidence="7">
    <location>
        <begin position="1346"/>
        <end position="1407"/>
    </location>
</feature>
<dbReference type="EMBL" id="CAJNDS010002564">
    <property type="protein sequence ID" value="CAE7527070.1"/>
    <property type="molecule type" value="Genomic_DNA"/>
</dbReference>
<proteinExistence type="predicted"/>
<feature type="transmembrane region" description="Helical" evidence="8">
    <location>
        <begin position="597"/>
        <end position="617"/>
    </location>
</feature>
<name>A0A812THL3_9DINO</name>
<comment type="subcellular location">
    <subcellularLocation>
        <location evidence="1">Membrane</location>
        <topology evidence="1">Multi-pass membrane protein</topology>
    </subcellularLocation>
</comment>
<dbReference type="GO" id="GO:0016020">
    <property type="term" value="C:membrane"/>
    <property type="evidence" value="ECO:0007669"/>
    <property type="project" value="UniProtKB-SubCell"/>
</dbReference>
<evidence type="ECO:0000256" key="6">
    <source>
        <dbReference type="PROSITE-ProRule" id="PRU00192"/>
    </source>
</evidence>
<feature type="transmembrane region" description="Helical" evidence="8">
    <location>
        <begin position="452"/>
        <end position="476"/>
    </location>
</feature>
<feature type="transmembrane region" description="Helical" evidence="8">
    <location>
        <begin position="339"/>
        <end position="361"/>
    </location>
</feature>
<dbReference type="PANTHER" id="PTHR43310:SF2">
    <property type="entry name" value="SLC26A_SULP TRANSPORTER DOMAIN-CONTAINING PROTEIN"/>
    <property type="match status" value="1"/>
</dbReference>
<evidence type="ECO:0000259" key="9">
    <source>
        <dbReference type="PROSITE" id="PS50002"/>
    </source>
</evidence>
<dbReference type="PROSITE" id="PS50002">
    <property type="entry name" value="SH3"/>
    <property type="match status" value="1"/>
</dbReference>
<feature type="domain" description="STAS" evidence="10">
    <location>
        <begin position="732"/>
        <end position="819"/>
    </location>
</feature>
<feature type="transmembrane region" description="Helical" evidence="8">
    <location>
        <begin position="518"/>
        <end position="536"/>
    </location>
</feature>
<evidence type="ECO:0000256" key="8">
    <source>
        <dbReference type="SAM" id="Phobius"/>
    </source>
</evidence>
<evidence type="ECO:0000256" key="4">
    <source>
        <dbReference type="ARBA" id="ARBA00022989"/>
    </source>
</evidence>
<feature type="transmembrane region" description="Helical" evidence="8">
    <location>
        <begin position="280"/>
        <end position="301"/>
    </location>
</feature>
<dbReference type="InterPro" id="IPR052706">
    <property type="entry name" value="Membrane-Transporter-like"/>
</dbReference>
<reference evidence="11" key="1">
    <citation type="submission" date="2021-02" db="EMBL/GenBank/DDBJ databases">
        <authorList>
            <person name="Dougan E. K."/>
            <person name="Rhodes N."/>
            <person name="Thang M."/>
            <person name="Chan C."/>
        </authorList>
    </citation>
    <scope>NUCLEOTIDE SEQUENCE</scope>
</reference>
<evidence type="ECO:0000256" key="2">
    <source>
        <dbReference type="ARBA" id="ARBA00022443"/>
    </source>
</evidence>
<keyword evidence="12" id="KW-1185">Reference proteome</keyword>
<keyword evidence="4 8" id="KW-1133">Transmembrane helix</keyword>
<keyword evidence="5 8" id="KW-0472">Membrane</keyword>
<dbReference type="InterPro" id="IPR011547">
    <property type="entry name" value="SLC26A/SulP_dom"/>
</dbReference>